<feature type="domain" description="AMP-dependent synthetase/ligase" evidence="1">
    <location>
        <begin position="51"/>
        <end position="235"/>
    </location>
</feature>
<gene>
    <name evidence="2" type="ORF">g.43035</name>
</gene>
<evidence type="ECO:0000313" key="2">
    <source>
        <dbReference type="EMBL" id="JAS13120.1"/>
    </source>
</evidence>
<dbReference type="Pfam" id="PF00501">
    <property type="entry name" value="AMP-binding"/>
    <property type="match status" value="1"/>
</dbReference>
<accession>A0A1B6CI96</accession>
<dbReference type="Gene3D" id="3.40.50.980">
    <property type="match status" value="1"/>
</dbReference>
<sequence length="235" mass="25845">MSISKYFSRKLLTFQKRTFIIQRCALVGSYCHNPGAQPLQYMTIGQLANNSVNSYGDSVAIVSEHQQTSMTFSEAVKQADLLASGLLELGLQPGDRLGLCSSNTVQWYVTSIAAAKIGLILVAINPAFVKNELEYCLRKVGAKALIMEETFKTQNFYEMMCEMAPEIKTTFPGSTVKSKSMPFLTMVIITSSSKLPGTFRFDDILKSSGNFKALQEIESKIKPENASSIVFTSGT</sequence>
<dbReference type="PANTHER" id="PTHR42814">
    <property type="entry name" value="AMP-BINDING DOMAIN-CONTAINING PROTEIN"/>
    <property type="match status" value="1"/>
</dbReference>
<protein>
    <recommendedName>
        <fullName evidence="1">AMP-dependent synthetase/ligase domain-containing protein</fullName>
    </recommendedName>
</protein>
<dbReference type="AlphaFoldDB" id="A0A1B6CI96"/>
<dbReference type="EMBL" id="GEDC01024178">
    <property type="protein sequence ID" value="JAS13120.1"/>
    <property type="molecule type" value="Transcribed_RNA"/>
</dbReference>
<proteinExistence type="predicted"/>
<dbReference type="InterPro" id="IPR000873">
    <property type="entry name" value="AMP-dep_synth/lig_dom"/>
</dbReference>
<reference evidence="2" key="1">
    <citation type="submission" date="2015-12" db="EMBL/GenBank/DDBJ databases">
        <title>De novo transcriptome assembly of four potential Pierce s Disease insect vectors from Arizona vineyards.</title>
        <authorList>
            <person name="Tassone E.E."/>
        </authorList>
    </citation>
    <scope>NUCLEOTIDE SEQUENCE</scope>
</reference>
<dbReference type="PANTHER" id="PTHR42814:SF3">
    <property type="entry name" value="BETA-N-ACETYLHEXOSAMINIDASE"/>
    <property type="match status" value="1"/>
</dbReference>
<name>A0A1B6CI96_9HEMI</name>
<dbReference type="SUPFAM" id="SSF56801">
    <property type="entry name" value="Acetyl-CoA synthetase-like"/>
    <property type="match status" value="1"/>
</dbReference>
<feature type="non-terminal residue" evidence="2">
    <location>
        <position position="235"/>
    </location>
</feature>
<organism evidence="2">
    <name type="scientific">Clastoptera arizonana</name>
    <name type="common">Arizona spittle bug</name>
    <dbReference type="NCBI Taxonomy" id="38151"/>
    <lineage>
        <taxon>Eukaryota</taxon>
        <taxon>Metazoa</taxon>
        <taxon>Ecdysozoa</taxon>
        <taxon>Arthropoda</taxon>
        <taxon>Hexapoda</taxon>
        <taxon>Insecta</taxon>
        <taxon>Pterygota</taxon>
        <taxon>Neoptera</taxon>
        <taxon>Paraneoptera</taxon>
        <taxon>Hemiptera</taxon>
        <taxon>Auchenorrhyncha</taxon>
        <taxon>Cercopoidea</taxon>
        <taxon>Clastopteridae</taxon>
        <taxon>Clastoptera</taxon>
    </lineage>
</organism>
<evidence type="ECO:0000259" key="1">
    <source>
        <dbReference type="Pfam" id="PF00501"/>
    </source>
</evidence>